<keyword evidence="3" id="KW-1185">Reference proteome</keyword>
<proteinExistence type="predicted"/>
<evidence type="ECO:0008006" key="4">
    <source>
        <dbReference type="Google" id="ProtNLM"/>
    </source>
</evidence>
<feature type="region of interest" description="Disordered" evidence="1">
    <location>
        <begin position="1"/>
        <end position="36"/>
    </location>
</feature>
<sequence length="107" mass="12050">MAKLSVGIKENNDNSSSASTDSKTKKKALSSKAKAWAVGKTNKGTRTNLLSVRLDDLEMEKLENSAYELGVSKATYIRLAILEKAKKTVKRKHMKNKQNQMYYIIIR</sequence>
<protein>
    <recommendedName>
        <fullName evidence="4">Ribbon-helix-helix protein CopG domain-containing protein</fullName>
    </recommendedName>
</protein>
<dbReference type="EMBL" id="MDTU01000009">
    <property type="protein sequence ID" value="ODN40991.1"/>
    <property type="molecule type" value="Genomic_DNA"/>
</dbReference>
<evidence type="ECO:0000256" key="1">
    <source>
        <dbReference type="SAM" id="MobiDB-lite"/>
    </source>
</evidence>
<accession>A0ABX2ZWM7</accession>
<dbReference type="Pfam" id="PF21983">
    <property type="entry name" value="NikA-like"/>
    <property type="match status" value="1"/>
</dbReference>
<comment type="caution">
    <text evidence="2">The sequence shown here is derived from an EMBL/GenBank/DDBJ whole genome shotgun (WGS) entry which is preliminary data.</text>
</comment>
<evidence type="ECO:0000313" key="2">
    <source>
        <dbReference type="EMBL" id="ODN40991.1"/>
    </source>
</evidence>
<dbReference type="RefSeq" id="WP_069314577.1">
    <property type="nucleotide sequence ID" value="NZ_MDTU01000009.1"/>
</dbReference>
<name>A0ABX2ZWM7_9GAMM</name>
<gene>
    <name evidence="2" type="ORF">BGC07_18730</name>
</gene>
<organism evidence="2 3">
    <name type="scientific">Piscirickettsia litoralis</name>
    <dbReference type="NCBI Taxonomy" id="1891921"/>
    <lineage>
        <taxon>Bacteria</taxon>
        <taxon>Pseudomonadati</taxon>
        <taxon>Pseudomonadota</taxon>
        <taxon>Gammaproteobacteria</taxon>
        <taxon>Thiotrichales</taxon>
        <taxon>Piscirickettsiaceae</taxon>
        <taxon>Piscirickettsia</taxon>
    </lineage>
</organism>
<evidence type="ECO:0000313" key="3">
    <source>
        <dbReference type="Proteomes" id="UP000094329"/>
    </source>
</evidence>
<dbReference type="InterPro" id="IPR053842">
    <property type="entry name" value="NikA-like"/>
</dbReference>
<dbReference type="Proteomes" id="UP000094329">
    <property type="component" value="Unassembled WGS sequence"/>
</dbReference>
<reference evidence="2 3" key="1">
    <citation type="submission" date="2016-08" db="EMBL/GenBank/DDBJ databases">
        <title>Draft genome sequence of Candidatus Piscirickettsia litoralis, from seawater.</title>
        <authorList>
            <person name="Wan X."/>
            <person name="Lee A.J."/>
            <person name="Hou S."/>
            <person name="Donachie S.P."/>
        </authorList>
    </citation>
    <scope>NUCLEOTIDE SEQUENCE [LARGE SCALE GENOMIC DNA]</scope>
    <source>
        <strain evidence="2 3">Y2</strain>
    </source>
</reference>